<dbReference type="EMBL" id="OX465086">
    <property type="protein sequence ID" value="CAI9261607.1"/>
    <property type="molecule type" value="Genomic_DNA"/>
</dbReference>
<name>A0AA35VEY1_LACSI</name>
<organism evidence="1 3">
    <name type="scientific">Lactuca saligna</name>
    <name type="common">Willowleaf lettuce</name>
    <dbReference type="NCBI Taxonomy" id="75948"/>
    <lineage>
        <taxon>Eukaryota</taxon>
        <taxon>Viridiplantae</taxon>
        <taxon>Streptophyta</taxon>
        <taxon>Embryophyta</taxon>
        <taxon>Tracheophyta</taxon>
        <taxon>Spermatophyta</taxon>
        <taxon>Magnoliopsida</taxon>
        <taxon>eudicotyledons</taxon>
        <taxon>Gunneridae</taxon>
        <taxon>Pentapetalae</taxon>
        <taxon>asterids</taxon>
        <taxon>campanulids</taxon>
        <taxon>Asterales</taxon>
        <taxon>Asteraceae</taxon>
        <taxon>Cichorioideae</taxon>
        <taxon>Cichorieae</taxon>
        <taxon>Lactucinae</taxon>
        <taxon>Lactuca</taxon>
    </lineage>
</organism>
<dbReference type="Proteomes" id="UP001177003">
    <property type="component" value="Chromosome 8"/>
</dbReference>
<keyword evidence="3" id="KW-1185">Reference proteome</keyword>
<evidence type="ECO:0000313" key="3">
    <source>
        <dbReference type="Proteomes" id="UP001177003"/>
    </source>
</evidence>
<evidence type="ECO:0000313" key="2">
    <source>
        <dbReference type="EMBL" id="CAI9300125.1"/>
    </source>
</evidence>
<sequence>MASNPPFQVEDTNEDFFDKLVNDGDDDYTLVWRSLLDSMASWDHGSGGAPGVKEVWWTTFATEPAENDGNGFGSYNDFFTEFGDSYVDQIGKGCNLVSQKQNVVLSSNNVIDDSMHRKNVYDYSNQFQDV</sequence>
<proteinExistence type="predicted"/>
<dbReference type="EMBL" id="OX465084">
    <property type="protein sequence ID" value="CAI9300125.1"/>
    <property type="molecule type" value="Genomic_DNA"/>
</dbReference>
<reference evidence="1" key="1">
    <citation type="submission" date="2023-04" db="EMBL/GenBank/DDBJ databases">
        <authorList>
            <person name="Vijverberg K."/>
            <person name="Xiong W."/>
            <person name="Schranz E."/>
        </authorList>
    </citation>
    <scope>NUCLEOTIDE SEQUENCE</scope>
</reference>
<dbReference type="AlphaFoldDB" id="A0AA35VEY1"/>
<protein>
    <submittedName>
        <fullName evidence="1">Uncharacterized protein</fullName>
    </submittedName>
</protein>
<gene>
    <name evidence="1" type="ORF">LSALG_LOCUS2387</name>
    <name evidence="2" type="ORF">LSALG_LOCUS38787</name>
</gene>
<evidence type="ECO:0000313" key="1">
    <source>
        <dbReference type="EMBL" id="CAI9261607.1"/>
    </source>
</evidence>
<dbReference type="Proteomes" id="UP001177003">
    <property type="component" value="Chromosome 0"/>
</dbReference>
<accession>A0AA35VEY1</accession>